<dbReference type="AlphaFoldDB" id="A0AAV4GR92"/>
<name>A0AAV4GR92_9GAST</name>
<keyword evidence="2" id="KW-1185">Reference proteome</keyword>
<comment type="caution">
    <text evidence="1">The sequence shown here is derived from an EMBL/GenBank/DDBJ whole genome shotgun (WGS) entry which is preliminary data.</text>
</comment>
<sequence length="116" mass="13180">MAGACEAPGVVCCRFVINLGYCDSVEILFSTKRAWEEPLTYKSHRAIAVDNVQKRFIIISIRRAALRLRSGENESSVASNVVAKRKRTMEGTYNNEEEPEVIPMTRQQNYRIQVSL</sequence>
<reference evidence="1 2" key="1">
    <citation type="journal article" date="2021" name="Elife">
        <title>Chloroplast acquisition without the gene transfer in kleptoplastic sea slugs, Plakobranchus ocellatus.</title>
        <authorList>
            <person name="Maeda T."/>
            <person name="Takahashi S."/>
            <person name="Yoshida T."/>
            <person name="Shimamura S."/>
            <person name="Takaki Y."/>
            <person name="Nagai Y."/>
            <person name="Toyoda A."/>
            <person name="Suzuki Y."/>
            <person name="Arimoto A."/>
            <person name="Ishii H."/>
            <person name="Satoh N."/>
            <person name="Nishiyama T."/>
            <person name="Hasebe M."/>
            <person name="Maruyama T."/>
            <person name="Minagawa J."/>
            <person name="Obokata J."/>
            <person name="Shigenobu S."/>
        </authorList>
    </citation>
    <scope>NUCLEOTIDE SEQUENCE [LARGE SCALE GENOMIC DNA]</scope>
</reference>
<gene>
    <name evidence="1" type="ORF">ElyMa_004222500</name>
</gene>
<dbReference type="Proteomes" id="UP000762676">
    <property type="component" value="Unassembled WGS sequence"/>
</dbReference>
<evidence type="ECO:0000313" key="2">
    <source>
        <dbReference type="Proteomes" id="UP000762676"/>
    </source>
</evidence>
<accession>A0AAV4GR92</accession>
<proteinExistence type="predicted"/>
<protein>
    <submittedName>
        <fullName evidence="1">Uncharacterized protein</fullName>
    </submittedName>
</protein>
<dbReference type="EMBL" id="BMAT01008536">
    <property type="protein sequence ID" value="GFR87390.1"/>
    <property type="molecule type" value="Genomic_DNA"/>
</dbReference>
<evidence type="ECO:0000313" key="1">
    <source>
        <dbReference type="EMBL" id="GFR87390.1"/>
    </source>
</evidence>
<organism evidence="1 2">
    <name type="scientific">Elysia marginata</name>
    <dbReference type="NCBI Taxonomy" id="1093978"/>
    <lineage>
        <taxon>Eukaryota</taxon>
        <taxon>Metazoa</taxon>
        <taxon>Spiralia</taxon>
        <taxon>Lophotrochozoa</taxon>
        <taxon>Mollusca</taxon>
        <taxon>Gastropoda</taxon>
        <taxon>Heterobranchia</taxon>
        <taxon>Euthyneura</taxon>
        <taxon>Panpulmonata</taxon>
        <taxon>Sacoglossa</taxon>
        <taxon>Placobranchoidea</taxon>
        <taxon>Plakobranchidae</taxon>
        <taxon>Elysia</taxon>
    </lineage>
</organism>